<comment type="cofactor">
    <cofactor evidence="1 11">
        <name>pyridoxal 5'-phosphate</name>
        <dbReference type="ChEBI" id="CHEBI:597326"/>
    </cofactor>
</comment>
<keyword evidence="8 11" id="KW-0663">Pyridoxal phosphate</keyword>
<comment type="catalytic activity">
    <reaction evidence="10 11">
        <text>L-histidinol phosphate + 2-oxoglutarate = 3-(imidazol-4-yl)-2-oxopropyl phosphate + L-glutamate</text>
        <dbReference type="Rhea" id="RHEA:23744"/>
        <dbReference type="ChEBI" id="CHEBI:16810"/>
        <dbReference type="ChEBI" id="CHEBI:29985"/>
        <dbReference type="ChEBI" id="CHEBI:57766"/>
        <dbReference type="ChEBI" id="CHEBI:57980"/>
        <dbReference type="EC" id="2.6.1.9"/>
    </reaction>
</comment>
<feature type="domain" description="Aminotransferase class I/classII large" evidence="12">
    <location>
        <begin position="35"/>
        <end position="358"/>
    </location>
</feature>
<organism evidence="13 14">
    <name type="scientific">Thermanaerovibrio acidaminovorans (strain ATCC 49978 / DSM 6589 / Su883)</name>
    <name type="common">Selenomonas acidaminovorans</name>
    <dbReference type="NCBI Taxonomy" id="525903"/>
    <lineage>
        <taxon>Bacteria</taxon>
        <taxon>Thermotogati</taxon>
        <taxon>Synergistota</taxon>
        <taxon>Synergistia</taxon>
        <taxon>Synergistales</taxon>
        <taxon>Synergistaceae</taxon>
        <taxon>Thermanaerovibrio</taxon>
    </lineage>
</organism>
<dbReference type="GO" id="GO:0004400">
    <property type="term" value="F:histidinol-phosphate transaminase activity"/>
    <property type="evidence" value="ECO:0007669"/>
    <property type="project" value="UniProtKB-UniRule"/>
</dbReference>
<evidence type="ECO:0000256" key="2">
    <source>
        <dbReference type="ARBA" id="ARBA00005011"/>
    </source>
</evidence>
<dbReference type="HAMAP" id="MF_01023">
    <property type="entry name" value="HisC_aminotrans_2"/>
    <property type="match status" value="1"/>
</dbReference>
<dbReference type="OrthoDB" id="9813612at2"/>
<evidence type="ECO:0000313" key="14">
    <source>
        <dbReference type="Proteomes" id="UP000002030"/>
    </source>
</evidence>
<dbReference type="EnsemblBacteria" id="ACZ19170">
    <property type="protein sequence ID" value="ACZ19170"/>
    <property type="gene ID" value="Taci_0938"/>
</dbReference>
<evidence type="ECO:0000313" key="13">
    <source>
        <dbReference type="EMBL" id="ACZ19170.1"/>
    </source>
</evidence>
<dbReference type="GO" id="GO:0030170">
    <property type="term" value="F:pyridoxal phosphate binding"/>
    <property type="evidence" value="ECO:0007669"/>
    <property type="project" value="InterPro"/>
</dbReference>
<gene>
    <name evidence="11" type="primary">hisC</name>
    <name evidence="13" type="ordered locus">Taci_0938</name>
</gene>
<evidence type="ECO:0000256" key="11">
    <source>
        <dbReference type="HAMAP-Rule" id="MF_01023"/>
    </source>
</evidence>
<evidence type="ECO:0000259" key="12">
    <source>
        <dbReference type="Pfam" id="PF00155"/>
    </source>
</evidence>
<evidence type="ECO:0000256" key="3">
    <source>
        <dbReference type="ARBA" id="ARBA00007970"/>
    </source>
</evidence>
<dbReference type="NCBIfam" id="TIGR01141">
    <property type="entry name" value="hisC"/>
    <property type="match status" value="1"/>
</dbReference>
<evidence type="ECO:0000256" key="8">
    <source>
        <dbReference type="ARBA" id="ARBA00022898"/>
    </source>
</evidence>
<comment type="similarity">
    <text evidence="3 11">Belongs to the class-II pyridoxal-phosphate-dependent aminotransferase family. Histidinol-phosphate aminotransferase subfamily.</text>
</comment>
<evidence type="ECO:0000256" key="4">
    <source>
        <dbReference type="ARBA" id="ARBA00011738"/>
    </source>
</evidence>
<feature type="modified residue" description="N6-(pyridoxal phosphate)lysine" evidence="11">
    <location>
        <position position="229"/>
    </location>
</feature>
<proteinExistence type="inferred from homology"/>
<dbReference type="InterPro" id="IPR005861">
    <property type="entry name" value="HisP_aminotrans"/>
</dbReference>
<comment type="pathway">
    <text evidence="2 11">Amino-acid biosynthesis; L-histidine biosynthesis; L-histidine from 5-phospho-alpha-D-ribose 1-diphosphate: step 7/9.</text>
</comment>
<evidence type="ECO:0000256" key="1">
    <source>
        <dbReference type="ARBA" id="ARBA00001933"/>
    </source>
</evidence>
<keyword evidence="14" id="KW-1185">Reference proteome</keyword>
<dbReference type="AlphaFoldDB" id="D1BA67"/>
<dbReference type="EMBL" id="CP001818">
    <property type="protein sequence ID" value="ACZ19170.1"/>
    <property type="molecule type" value="Genomic_DNA"/>
</dbReference>
<dbReference type="eggNOG" id="COG0079">
    <property type="taxonomic scope" value="Bacteria"/>
</dbReference>
<keyword evidence="5 11" id="KW-0032">Aminotransferase</keyword>
<dbReference type="PANTHER" id="PTHR43643">
    <property type="entry name" value="HISTIDINOL-PHOSPHATE AMINOTRANSFERASE 2"/>
    <property type="match status" value="1"/>
</dbReference>
<comment type="subunit">
    <text evidence="4 11">Homodimer.</text>
</comment>
<dbReference type="EC" id="2.6.1.9" evidence="11"/>
<reference evidence="13 14" key="1">
    <citation type="journal article" date="2009" name="Stand. Genomic Sci.">
        <title>Complete genome sequence of Thermanaerovibrio acidaminovorans type strain (Su883).</title>
        <authorList>
            <person name="Chovatia M."/>
            <person name="Sikorski J."/>
            <person name="Schroder M."/>
            <person name="Lapidus A."/>
            <person name="Nolan M."/>
            <person name="Tice H."/>
            <person name="Glavina Del Rio T."/>
            <person name="Copeland A."/>
            <person name="Cheng J.F."/>
            <person name="Lucas S."/>
            <person name="Chen F."/>
            <person name="Bruce D."/>
            <person name="Goodwin L."/>
            <person name="Pitluck S."/>
            <person name="Ivanova N."/>
            <person name="Mavromatis K."/>
            <person name="Ovchinnikova G."/>
            <person name="Pati A."/>
            <person name="Chen A."/>
            <person name="Palaniappan K."/>
            <person name="Land M."/>
            <person name="Hauser L."/>
            <person name="Chang Y.J."/>
            <person name="Jeffries C.D."/>
            <person name="Chain P."/>
            <person name="Saunders E."/>
            <person name="Detter J.C."/>
            <person name="Brettin T."/>
            <person name="Rohde M."/>
            <person name="Goker M."/>
            <person name="Spring S."/>
            <person name="Bristow J."/>
            <person name="Markowitz V."/>
            <person name="Hugenholtz P."/>
            <person name="Kyrpides N.C."/>
            <person name="Klenk H.P."/>
            <person name="Eisen J.A."/>
        </authorList>
    </citation>
    <scope>NUCLEOTIDE SEQUENCE [LARGE SCALE GENOMIC DNA]</scope>
    <source>
        <strain evidence="14">ATCC 49978 / DSM 6589 / Su883</strain>
    </source>
</reference>
<dbReference type="InterPro" id="IPR050106">
    <property type="entry name" value="HistidinolP_aminotransfase"/>
</dbReference>
<keyword evidence="9 11" id="KW-0368">Histidine biosynthesis</keyword>
<dbReference type="Proteomes" id="UP000002030">
    <property type="component" value="Chromosome"/>
</dbReference>
<evidence type="ECO:0000256" key="9">
    <source>
        <dbReference type="ARBA" id="ARBA00023102"/>
    </source>
</evidence>
<dbReference type="UniPathway" id="UPA00031">
    <property type="reaction ID" value="UER00012"/>
</dbReference>
<evidence type="ECO:0000256" key="10">
    <source>
        <dbReference type="ARBA" id="ARBA00047481"/>
    </source>
</evidence>
<dbReference type="Gene3D" id="3.40.640.10">
    <property type="entry name" value="Type I PLP-dependent aspartate aminotransferase-like (Major domain)"/>
    <property type="match status" value="1"/>
</dbReference>
<dbReference type="STRING" id="525903.Taci_0938"/>
<dbReference type="HOGENOM" id="CLU_017584_3_3_0"/>
<dbReference type="RefSeq" id="WP_012869685.1">
    <property type="nucleotide sequence ID" value="NC_013522.1"/>
</dbReference>
<sequence length="370" mass="40597">MSWMDEVPRRYLSSVEPYRPGKPMEEITRTYGLTEVVRLCSNENPWPLPQAVMEAIAAAKDGINRYPDPEAYNLKRAIARHLGVSPLEVAVGGGTEGVLCTLFQSILEEGDHIIVPSPTYPVYKLTASAAGGVCDPVPLLEDFSLPVDGVLQMCGPRTKAVVLCNPNNPTGNIVPGKDLLNLAVRLEERHVLLIVDEAYAEYVTDPRYVCGADLFRQASNVVILRTFSKIYGLAGLRIGYAIGPKVIIEAFGKVRRVFSVNSVGQRAALAALGCGDHVAKVRDMTIAERRRVHKALSGLGIRVHDTHANFLLLEVPRAEETYEGLLLNGVIVRLGEDLGLKGTLRVTIGLPEENDRFLSELDRVLRRIGR</sequence>
<dbReference type="InterPro" id="IPR004839">
    <property type="entry name" value="Aminotransferase_I/II_large"/>
</dbReference>
<dbReference type="SUPFAM" id="SSF53383">
    <property type="entry name" value="PLP-dependent transferases"/>
    <property type="match status" value="1"/>
</dbReference>
<dbReference type="InterPro" id="IPR015424">
    <property type="entry name" value="PyrdxlP-dep_Trfase"/>
</dbReference>
<dbReference type="KEGG" id="tai:Taci_0938"/>
<dbReference type="InterPro" id="IPR015421">
    <property type="entry name" value="PyrdxlP-dep_Trfase_major"/>
</dbReference>
<name>D1BA67_THEAS</name>
<dbReference type="Pfam" id="PF00155">
    <property type="entry name" value="Aminotran_1_2"/>
    <property type="match status" value="1"/>
</dbReference>
<dbReference type="GO" id="GO:0000105">
    <property type="term" value="P:L-histidine biosynthetic process"/>
    <property type="evidence" value="ECO:0007669"/>
    <property type="project" value="UniProtKB-UniRule"/>
</dbReference>
<dbReference type="Gene3D" id="3.90.1150.10">
    <property type="entry name" value="Aspartate Aminotransferase, domain 1"/>
    <property type="match status" value="1"/>
</dbReference>
<accession>D1BA67</accession>
<dbReference type="PANTHER" id="PTHR43643:SF6">
    <property type="entry name" value="HISTIDINOL-PHOSPHATE AMINOTRANSFERASE"/>
    <property type="match status" value="1"/>
</dbReference>
<dbReference type="InterPro" id="IPR015422">
    <property type="entry name" value="PyrdxlP-dep_Trfase_small"/>
</dbReference>
<keyword evidence="7 11" id="KW-0808">Transferase</keyword>
<dbReference type="CDD" id="cd00609">
    <property type="entry name" value="AAT_like"/>
    <property type="match status" value="1"/>
</dbReference>
<protein>
    <recommendedName>
        <fullName evidence="11">Histidinol-phosphate aminotransferase</fullName>
        <ecNumber evidence="11">2.6.1.9</ecNumber>
    </recommendedName>
    <alternativeName>
        <fullName evidence="11">Imidazole acetol-phosphate transaminase</fullName>
    </alternativeName>
</protein>
<evidence type="ECO:0000256" key="6">
    <source>
        <dbReference type="ARBA" id="ARBA00022605"/>
    </source>
</evidence>
<evidence type="ECO:0000256" key="7">
    <source>
        <dbReference type="ARBA" id="ARBA00022679"/>
    </source>
</evidence>
<keyword evidence="6 11" id="KW-0028">Amino-acid biosynthesis</keyword>
<evidence type="ECO:0000256" key="5">
    <source>
        <dbReference type="ARBA" id="ARBA00022576"/>
    </source>
</evidence>